<comment type="caution">
    <text evidence="2">The sequence shown here is derived from an EMBL/GenBank/DDBJ whole genome shotgun (WGS) entry which is preliminary data.</text>
</comment>
<gene>
    <name evidence="2" type="ORF">FHS94_003819</name>
</gene>
<reference evidence="2 3" key="1">
    <citation type="submission" date="2020-08" db="EMBL/GenBank/DDBJ databases">
        <title>Genomic Encyclopedia of Type Strains, Phase IV (KMG-IV): sequencing the most valuable type-strain genomes for metagenomic binning, comparative biology and taxonomic classification.</title>
        <authorList>
            <person name="Goeker M."/>
        </authorList>
    </citation>
    <scope>NUCLEOTIDE SEQUENCE [LARGE SCALE GENOMIC DNA]</scope>
    <source>
        <strain evidence="2 3">DSM 100044</strain>
    </source>
</reference>
<dbReference type="EMBL" id="JACIJK010000018">
    <property type="protein sequence ID" value="MBB5716947.1"/>
    <property type="molecule type" value="Genomic_DNA"/>
</dbReference>
<sequence length="42" mass="4446">MAKGQVKSSKEKRKPKAEKPPKLNASNPSTKGKPADSSPPKS</sequence>
<dbReference type="AlphaFoldDB" id="A0A7W9EXL3"/>
<evidence type="ECO:0000313" key="3">
    <source>
        <dbReference type="Proteomes" id="UP000546200"/>
    </source>
</evidence>
<feature type="region of interest" description="Disordered" evidence="1">
    <location>
        <begin position="1"/>
        <end position="42"/>
    </location>
</feature>
<accession>A0A7W9EXL3</accession>
<name>A0A7W9EXL3_9SPHN</name>
<organism evidence="2 3">
    <name type="scientific">Sphingomonas aerophila</name>
    <dbReference type="NCBI Taxonomy" id="1344948"/>
    <lineage>
        <taxon>Bacteria</taxon>
        <taxon>Pseudomonadati</taxon>
        <taxon>Pseudomonadota</taxon>
        <taxon>Alphaproteobacteria</taxon>
        <taxon>Sphingomonadales</taxon>
        <taxon>Sphingomonadaceae</taxon>
        <taxon>Sphingomonas</taxon>
    </lineage>
</organism>
<protein>
    <submittedName>
        <fullName evidence="2">Uncharacterized protein</fullName>
    </submittedName>
</protein>
<keyword evidence="3" id="KW-1185">Reference proteome</keyword>
<evidence type="ECO:0000313" key="2">
    <source>
        <dbReference type="EMBL" id="MBB5716947.1"/>
    </source>
</evidence>
<dbReference type="Proteomes" id="UP000546200">
    <property type="component" value="Unassembled WGS sequence"/>
</dbReference>
<dbReference type="RefSeq" id="WP_281396942.1">
    <property type="nucleotide sequence ID" value="NZ_JACIJK010000018.1"/>
</dbReference>
<proteinExistence type="predicted"/>
<evidence type="ECO:0000256" key="1">
    <source>
        <dbReference type="SAM" id="MobiDB-lite"/>
    </source>
</evidence>